<dbReference type="RefSeq" id="WP_142534069.1">
    <property type="nucleotide sequence ID" value="NZ_FXTB01000008.1"/>
</dbReference>
<dbReference type="OrthoDB" id="9795677at2"/>
<name>A0A521E8N3_SACCC</name>
<evidence type="ECO:0000313" key="2">
    <source>
        <dbReference type="EMBL" id="SMO79791.1"/>
    </source>
</evidence>
<gene>
    <name evidence="2" type="ORF">SAMN06265379_10810</name>
</gene>
<dbReference type="GO" id="GO:0140359">
    <property type="term" value="F:ABC-type transporter activity"/>
    <property type="evidence" value="ECO:0007669"/>
    <property type="project" value="InterPro"/>
</dbReference>
<feature type="transmembrane region" description="Helical" evidence="1">
    <location>
        <begin position="121"/>
        <end position="153"/>
    </location>
</feature>
<proteinExistence type="predicted"/>
<dbReference type="EMBL" id="FXTB01000008">
    <property type="protein sequence ID" value="SMO79791.1"/>
    <property type="molecule type" value="Genomic_DNA"/>
</dbReference>
<dbReference type="Proteomes" id="UP000319040">
    <property type="component" value="Unassembled WGS sequence"/>
</dbReference>
<reference evidence="2 3" key="1">
    <citation type="submission" date="2017-05" db="EMBL/GenBank/DDBJ databases">
        <authorList>
            <person name="Varghese N."/>
            <person name="Submissions S."/>
        </authorList>
    </citation>
    <scope>NUCLEOTIDE SEQUENCE [LARGE SCALE GENOMIC DNA]</scope>
    <source>
        <strain evidence="2 3">DSM 27040</strain>
    </source>
</reference>
<keyword evidence="3" id="KW-1185">Reference proteome</keyword>
<feature type="transmembrane region" description="Helical" evidence="1">
    <location>
        <begin position="165"/>
        <end position="186"/>
    </location>
</feature>
<keyword evidence="1" id="KW-0472">Membrane</keyword>
<evidence type="ECO:0000256" key="1">
    <source>
        <dbReference type="SAM" id="Phobius"/>
    </source>
</evidence>
<evidence type="ECO:0000313" key="3">
    <source>
        <dbReference type="Proteomes" id="UP000319040"/>
    </source>
</evidence>
<feature type="transmembrane region" description="Helical" evidence="1">
    <location>
        <begin position="29"/>
        <end position="48"/>
    </location>
</feature>
<dbReference type="GO" id="GO:0005886">
    <property type="term" value="C:plasma membrane"/>
    <property type="evidence" value="ECO:0007669"/>
    <property type="project" value="UniProtKB-SubCell"/>
</dbReference>
<feature type="transmembrane region" description="Helical" evidence="1">
    <location>
        <begin position="198"/>
        <end position="219"/>
    </location>
</feature>
<feature type="transmembrane region" description="Helical" evidence="1">
    <location>
        <begin position="292"/>
        <end position="314"/>
    </location>
</feature>
<dbReference type="PANTHER" id="PTHR43471">
    <property type="entry name" value="ABC TRANSPORTER PERMEASE"/>
    <property type="match status" value="1"/>
</dbReference>
<keyword evidence="1" id="KW-1133">Transmembrane helix</keyword>
<sequence>MNKSTIKPLNPFWVIVGKEISSTVRSWKFLIMLALVLLTCIGSLYAALDDFSSAIKGGRADDDFFFLKLFSHSDGTLPSYIIFISFLGPLLGISMGFDAINSEQHRGTLSRVLAQPIYRDYILNAKFTASLILLSSLFVALSFLVLGFGLIFIGIPPTADEFMRIILLSVVTIVYVAFWLNLSILFSVKFRQTATSALAGISVWLFFTIFYGMIVNLIAKAVAPVRFFSETQVINFQRFIQNLMRFNPGQLFNDATTTLLMPSVRSLGPLSTEQTIGAIPSPLPLGQSLMLVWPQVTALIGGTLLFFAIAYTMFMRREIRSR</sequence>
<dbReference type="PANTHER" id="PTHR43471:SF14">
    <property type="entry name" value="ABC-2 TYPE TRANSPORT SYSTEM PERMEASE PROTEIN"/>
    <property type="match status" value="1"/>
</dbReference>
<accession>A0A521E8N3</accession>
<organism evidence="2 3">
    <name type="scientific">Saccharicrinis carchari</name>
    <dbReference type="NCBI Taxonomy" id="1168039"/>
    <lineage>
        <taxon>Bacteria</taxon>
        <taxon>Pseudomonadati</taxon>
        <taxon>Bacteroidota</taxon>
        <taxon>Bacteroidia</taxon>
        <taxon>Marinilabiliales</taxon>
        <taxon>Marinilabiliaceae</taxon>
        <taxon>Saccharicrinis</taxon>
    </lineage>
</organism>
<keyword evidence="1" id="KW-0812">Transmembrane</keyword>
<protein>
    <submittedName>
        <fullName evidence="2">ABC-2 type transport system permease protein</fullName>
    </submittedName>
</protein>
<dbReference type="AlphaFoldDB" id="A0A521E8N3"/>
<dbReference type="Pfam" id="PF12679">
    <property type="entry name" value="ABC2_membrane_2"/>
    <property type="match status" value="1"/>
</dbReference>
<feature type="transmembrane region" description="Helical" evidence="1">
    <location>
        <begin position="77"/>
        <end position="100"/>
    </location>
</feature>